<keyword evidence="2" id="KW-1185">Reference proteome</keyword>
<sequence>MLCFAKFNEEKRKSQFEEFWASADRKGQRRFLICLSQELPAKRIRVGSGKRLPLPIIIICTKLVAQATKEEVCRTFFINSQTSSETLSTMDGDSNPLLAG</sequence>
<dbReference type="EMBL" id="JAWDGP010003139">
    <property type="protein sequence ID" value="KAK3777005.1"/>
    <property type="molecule type" value="Genomic_DNA"/>
</dbReference>
<dbReference type="AlphaFoldDB" id="A0AAE0ZWS7"/>
<accession>A0AAE0ZWS7</accession>
<evidence type="ECO:0000313" key="2">
    <source>
        <dbReference type="Proteomes" id="UP001283361"/>
    </source>
</evidence>
<evidence type="ECO:0000313" key="1">
    <source>
        <dbReference type="EMBL" id="KAK3777005.1"/>
    </source>
</evidence>
<name>A0AAE0ZWS7_9GAST</name>
<comment type="caution">
    <text evidence="1">The sequence shown here is derived from an EMBL/GenBank/DDBJ whole genome shotgun (WGS) entry which is preliminary data.</text>
</comment>
<reference evidence="1" key="1">
    <citation type="journal article" date="2023" name="G3 (Bethesda)">
        <title>A reference genome for the long-term kleptoplast-retaining sea slug Elysia crispata morphotype clarki.</title>
        <authorList>
            <person name="Eastman K.E."/>
            <person name="Pendleton A.L."/>
            <person name="Shaikh M.A."/>
            <person name="Suttiyut T."/>
            <person name="Ogas R."/>
            <person name="Tomko P."/>
            <person name="Gavelis G."/>
            <person name="Widhalm J.R."/>
            <person name="Wisecaver J.H."/>
        </authorList>
    </citation>
    <scope>NUCLEOTIDE SEQUENCE</scope>
    <source>
        <strain evidence="1">ECLA1</strain>
    </source>
</reference>
<dbReference type="Proteomes" id="UP001283361">
    <property type="component" value="Unassembled WGS sequence"/>
</dbReference>
<protein>
    <submittedName>
        <fullName evidence="1">Uncharacterized protein</fullName>
    </submittedName>
</protein>
<gene>
    <name evidence="1" type="ORF">RRG08_008860</name>
</gene>
<organism evidence="1 2">
    <name type="scientific">Elysia crispata</name>
    <name type="common">lettuce slug</name>
    <dbReference type="NCBI Taxonomy" id="231223"/>
    <lineage>
        <taxon>Eukaryota</taxon>
        <taxon>Metazoa</taxon>
        <taxon>Spiralia</taxon>
        <taxon>Lophotrochozoa</taxon>
        <taxon>Mollusca</taxon>
        <taxon>Gastropoda</taxon>
        <taxon>Heterobranchia</taxon>
        <taxon>Euthyneura</taxon>
        <taxon>Panpulmonata</taxon>
        <taxon>Sacoglossa</taxon>
        <taxon>Placobranchoidea</taxon>
        <taxon>Plakobranchidae</taxon>
        <taxon>Elysia</taxon>
    </lineage>
</organism>
<proteinExistence type="predicted"/>